<dbReference type="GO" id="GO:0008233">
    <property type="term" value="F:peptidase activity"/>
    <property type="evidence" value="ECO:0007669"/>
    <property type="project" value="UniProtKB-KW"/>
</dbReference>
<dbReference type="Gene3D" id="3.30.420.40">
    <property type="match status" value="2"/>
</dbReference>
<evidence type="ECO:0000313" key="2">
    <source>
        <dbReference type="EMBL" id="SBW01415.1"/>
    </source>
</evidence>
<gene>
    <name evidence="2" type="ORF">KL86DPRO_11964</name>
</gene>
<feature type="domain" description="Gcp-like" evidence="1">
    <location>
        <begin position="46"/>
        <end position="151"/>
    </location>
</feature>
<accession>A0A212JQ20</accession>
<dbReference type="InterPro" id="IPR043129">
    <property type="entry name" value="ATPase_NBD"/>
</dbReference>
<dbReference type="GO" id="GO:0006508">
    <property type="term" value="P:proteolysis"/>
    <property type="evidence" value="ECO:0007669"/>
    <property type="project" value="UniProtKB-KW"/>
</dbReference>
<dbReference type="Pfam" id="PF00814">
    <property type="entry name" value="TsaD"/>
    <property type="match status" value="1"/>
</dbReference>
<dbReference type="InterPro" id="IPR022496">
    <property type="entry name" value="T6A_TsaB"/>
</dbReference>
<dbReference type="InterPro" id="IPR000905">
    <property type="entry name" value="Gcp-like_dom"/>
</dbReference>
<dbReference type="GO" id="GO:0002949">
    <property type="term" value="P:tRNA threonylcarbamoyladenosine modification"/>
    <property type="evidence" value="ECO:0007669"/>
    <property type="project" value="InterPro"/>
</dbReference>
<dbReference type="EMBL" id="FLUQ01000001">
    <property type="protein sequence ID" value="SBW01415.1"/>
    <property type="molecule type" value="Genomic_DNA"/>
</dbReference>
<protein>
    <submittedName>
        <fullName evidence="2">Putative Glycoprotease family protein</fullName>
    </submittedName>
</protein>
<keyword evidence="2" id="KW-0645">Protease</keyword>
<organism evidence="2">
    <name type="scientific">uncultured delta proteobacterium</name>
    <dbReference type="NCBI Taxonomy" id="34034"/>
    <lineage>
        <taxon>Bacteria</taxon>
        <taxon>Deltaproteobacteria</taxon>
        <taxon>environmental samples</taxon>
    </lineage>
</organism>
<proteinExistence type="predicted"/>
<evidence type="ECO:0000259" key="1">
    <source>
        <dbReference type="Pfam" id="PF00814"/>
    </source>
</evidence>
<name>A0A212JQ20_9DELT</name>
<dbReference type="SUPFAM" id="SSF53067">
    <property type="entry name" value="Actin-like ATPase domain"/>
    <property type="match status" value="1"/>
</dbReference>
<reference evidence="2" key="1">
    <citation type="submission" date="2016-04" db="EMBL/GenBank/DDBJ databases">
        <authorList>
            <person name="Evans L.H."/>
            <person name="Alamgir A."/>
            <person name="Owens N."/>
            <person name="Weber N.D."/>
            <person name="Virtaneva K."/>
            <person name="Barbian K."/>
            <person name="Babar A."/>
            <person name="Rosenke K."/>
        </authorList>
    </citation>
    <scope>NUCLEOTIDE SEQUENCE</scope>
    <source>
        <strain evidence="2">86</strain>
    </source>
</reference>
<dbReference type="NCBIfam" id="TIGR03725">
    <property type="entry name" value="T6A_YeaZ"/>
    <property type="match status" value="1"/>
</dbReference>
<dbReference type="AlphaFoldDB" id="A0A212JQ20"/>
<keyword evidence="2" id="KW-0378">Hydrolase</keyword>
<sequence>MNAAPLPDKSLTLVMDAAEGRLQVGLAGADGRFLFGSVVDAPSRGVEILTHTLESVFTLLDRDIADIARIAVVRGPGSFTGLRLTAATAAGLARAVSARQAGLDYMHCIARQCMPFLGATTPDAQLWVLVRARRDLVYAQAFVQEKWDEVPFHALTDLAVLPVSSGEAAAHIAETATMHKASRVLLAGSGAKENRDLLIPGLSGAESPRLTFLDVTAPWPDTLLAAALGADYGDADIEPLYVRVSDAETNLPHIARRLGLDPDDAVRRLHKLTHSQPDQEA</sequence>